<reference evidence="2 3" key="1">
    <citation type="journal article" date="2011" name="Int. J. Syst. Evol. Microbiol.">
        <title>Allobacillus halotolerans gen. nov., sp. nov. isolated from shrimp paste.</title>
        <authorList>
            <person name="Sheu S.Y."/>
            <person name="Arun A.B."/>
            <person name="Jiang S.R."/>
            <person name="Young C.C."/>
            <person name="Chen W.M."/>
        </authorList>
    </citation>
    <scope>NUCLEOTIDE SEQUENCE [LARGE SCALE GENOMIC DNA]</scope>
    <source>
        <strain evidence="2 3">LMG 24826</strain>
    </source>
</reference>
<organism evidence="2 3">
    <name type="scientific">Allobacillus halotolerans</name>
    <dbReference type="NCBI Taxonomy" id="570278"/>
    <lineage>
        <taxon>Bacteria</taxon>
        <taxon>Bacillati</taxon>
        <taxon>Bacillota</taxon>
        <taxon>Bacilli</taxon>
        <taxon>Bacillales</taxon>
        <taxon>Bacillaceae</taxon>
        <taxon>Allobacillus</taxon>
    </lineage>
</organism>
<dbReference type="EMBL" id="JAHLZF010000002">
    <property type="protein sequence ID" value="MBU6079835.1"/>
    <property type="molecule type" value="Genomic_DNA"/>
</dbReference>
<dbReference type="Proteomes" id="UP000812672">
    <property type="component" value="Unassembled WGS sequence"/>
</dbReference>
<dbReference type="PANTHER" id="PTHR33121:SF71">
    <property type="entry name" value="OXYGEN SENSOR PROTEIN DOSP"/>
    <property type="match status" value="1"/>
</dbReference>
<dbReference type="InterPro" id="IPR050706">
    <property type="entry name" value="Cyclic-di-GMP_PDE-like"/>
</dbReference>
<dbReference type="CDD" id="cd01948">
    <property type="entry name" value="EAL"/>
    <property type="match status" value="1"/>
</dbReference>
<evidence type="ECO:0000313" key="3">
    <source>
        <dbReference type="Proteomes" id="UP000812672"/>
    </source>
</evidence>
<dbReference type="PROSITE" id="PS50883">
    <property type="entry name" value="EAL"/>
    <property type="match status" value="1"/>
</dbReference>
<comment type="caution">
    <text evidence="2">The sequence shown here is derived from an EMBL/GenBank/DDBJ whole genome shotgun (WGS) entry which is preliminary data.</text>
</comment>
<accession>A0ABS6GMG6</accession>
<keyword evidence="3" id="KW-1185">Reference proteome</keyword>
<feature type="domain" description="EAL" evidence="1">
    <location>
        <begin position="203"/>
        <end position="457"/>
    </location>
</feature>
<dbReference type="Pfam" id="PF00563">
    <property type="entry name" value="EAL"/>
    <property type="match status" value="1"/>
</dbReference>
<dbReference type="RefSeq" id="WP_216686664.1">
    <property type="nucleotide sequence ID" value="NZ_CAUPKR010000003.1"/>
</dbReference>
<protein>
    <submittedName>
        <fullName evidence="2">EAL domain-containing protein</fullName>
    </submittedName>
</protein>
<evidence type="ECO:0000313" key="2">
    <source>
        <dbReference type="EMBL" id="MBU6079835.1"/>
    </source>
</evidence>
<name>A0ABS6GMG6_9BACI</name>
<gene>
    <name evidence="2" type="ORF">KQ486_02280</name>
</gene>
<dbReference type="PANTHER" id="PTHR33121">
    <property type="entry name" value="CYCLIC DI-GMP PHOSPHODIESTERASE PDEF"/>
    <property type="match status" value="1"/>
</dbReference>
<proteinExistence type="predicted"/>
<dbReference type="InterPro" id="IPR001633">
    <property type="entry name" value="EAL_dom"/>
</dbReference>
<dbReference type="SMART" id="SM00052">
    <property type="entry name" value="EAL"/>
    <property type="match status" value="1"/>
</dbReference>
<evidence type="ECO:0000259" key="1">
    <source>
        <dbReference type="PROSITE" id="PS50883"/>
    </source>
</evidence>
<sequence>MVHQQVKKQVKVTPEEFLEGYRYIEEAMNQSDSYEDALHHILKYFDRKLNGTYSAIMIVDEKKEFFQECISNGLSEEFKEACCGTVIEKGIDSNATAIRMERVAFSENISNGLSGDGYQEVSDLLRLSSCWSIPIFDYRDRDVIAVFSIFSKQFHSPTNREVEIVKSFRSLLTLLIANYIQSEQMRIDFSWINEIKEPESKADEQFKCELLKAIENKEIKPFYQPLYQIDTNQIYGFEALARWDHAQKGILPPSEFIEYAEEHDIIDLIDDLVVAQACMDIKELMEKHHQDFVLSVNISARHITQVNFSTKLKNILTNTNFPGEQLALEITETALMQQIGHVSKTIDRIKQQDVQISIDDFGTSYSSLNYLKYLSVDMIKLDRSFVRDVIYNPVDQRICKTIIQLAEDLNLKLLAEGIETKEHYEMIRSFGCKIFQGFYFSHPLKFEDMKKQIAQQRT</sequence>